<feature type="region of interest" description="Disordered" evidence="1">
    <location>
        <begin position="1"/>
        <end position="48"/>
    </location>
</feature>
<reference evidence="2 3" key="1">
    <citation type="submission" date="2019-03" db="EMBL/GenBank/DDBJ databases">
        <title>First draft genome of Liparis tanakae, snailfish: a comprehensive survey of snailfish specific genes.</title>
        <authorList>
            <person name="Kim W."/>
            <person name="Song I."/>
            <person name="Jeong J.-H."/>
            <person name="Kim D."/>
            <person name="Kim S."/>
            <person name="Ryu S."/>
            <person name="Song J.Y."/>
            <person name="Lee S.K."/>
        </authorList>
    </citation>
    <scope>NUCLEOTIDE SEQUENCE [LARGE SCALE GENOMIC DNA]</scope>
    <source>
        <tissue evidence="2">Muscle</tissue>
    </source>
</reference>
<sequence length="95" mass="10562">MEINKRKPPEKPQHDGVCDPTRRKGRFHRNNKQQPSEEQKRHDPSGPCAFLVATTATESSRAQTSARADGGLYSMKKLTCTLFNCQALFASASVN</sequence>
<feature type="compositionally biased region" description="Basic and acidic residues" evidence="1">
    <location>
        <begin position="35"/>
        <end position="44"/>
    </location>
</feature>
<protein>
    <submittedName>
        <fullName evidence="2">Uncharacterized protein</fullName>
    </submittedName>
</protein>
<feature type="compositionally biased region" description="Basic and acidic residues" evidence="1">
    <location>
        <begin position="1"/>
        <end position="22"/>
    </location>
</feature>
<dbReference type="Proteomes" id="UP000314294">
    <property type="component" value="Unassembled WGS sequence"/>
</dbReference>
<gene>
    <name evidence="2" type="ORF">EYF80_001330</name>
</gene>
<accession>A0A4Z2JF00</accession>
<organism evidence="2 3">
    <name type="scientific">Liparis tanakae</name>
    <name type="common">Tanaka's snailfish</name>
    <dbReference type="NCBI Taxonomy" id="230148"/>
    <lineage>
        <taxon>Eukaryota</taxon>
        <taxon>Metazoa</taxon>
        <taxon>Chordata</taxon>
        <taxon>Craniata</taxon>
        <taxon>Vertebrata</taxon>
        <taxon>Euteleostomi</taxon>
        <taxon>Actinopterygii</taxon>
        <taxon>Neopterygii</taxon>
        <taxon>Teleostei</taxon>
        <taxon>Neoteleostei</taxon>
        <taxon>Acanthomorphata</taxon>
        <taxon>Eupercaria</taxon>
        <taxon>Perciformes</taxon>
        <taxon>Cottioidei</taxon>
        <taxon>Cottales</taxon>
        <taxon>Liparidae</taxon>
        <taxon>Liparis</taxon>
    </lineage>
</organism>
<evidence type="ECO:0000313" key="2">
    <source>
        <dbReference type="EMBL" id="TNN88547.1"/>
    </source>
</evidence>
<proteinExistence type="predicted"/>
<name>A0A4Z2JF00_9TELE</name>
<keyword evidence="3" id="KW-1185">Reference proteome</keyword>
<evidence type="ECO:0000313" key="3">
    <source>
        <dbReference type="Proteomes" id="UP000314294"/>
    </source>
</evidence>
<comment type="caution">
    <text evidence="2">The sequence shown here is derived from an EMBL/GenBank/DDBJ whole genome shotgun (WGS) entry which is preliminary data.</text>
</comment>
<dbReference type="AlphaFoldDB" id="A0A4Z2JF00"/>
<dbReference type="EMBL" id="SRLO01000005">
    <property type="protein sequence ID" value="TNN88547.1"/>
    <property type="molecule type" value="Genomic_DNA"/>
</dbReference>
<evidence type="ECO:0000256" key="1">
    <source>
        <dbReference type="SAM" id="MobiDB-lite"/>
    </source>
</evidence>